<comment type="caution">
    <text evidence="2">The sequence shown here is derived from an EMBL/GenBank/DDBJ whole genome shotgun (WGS) entry which is preliminary data.</text>
</comment>
<evidence type="ECO:0000313" key="3">
    <source>
        <dbReference type="Proteomes" id="UP000694255"/>
    </source>
</evidence>
<feature type="transmembrane region" description="Helical" evidence="1">
    <location>
        <begin position="157"/>
        <end position="181"/>
    </location>
</feature>
<keyword evidence="1" id="KW-1133">Transmembrane helix</keyword>
<sequence length="217" mass="24513">MVHNVLFDPPIPEGQRIDVGNNTIVDNIYSIYNLSAFKNLFRLYFGFLLIQYILVYASVPLEDIENRPPICVVTCLYTLIMFVVNCSILPLCSSTIPTLLSLRCIFGSFILELITLVFNIVAVVQSLNAGEMFQVEKRNPGGIVQTRVDTYINVFNILAMGVTTLATTSVFMLFIICSKALEYIANKVDRRVIKNLNESSQSSMEEYMTLQGKYYSL</sequence>
<dbReference type="EMBL" id="JAGSYN010000048">
    <property type="protein sequence ID" value="KAG7665607.1"/>
    <property type="molecule type" value="Genomic_DNA"/>
</dbReference>
<dbReference type="OrthoDB" id="4008786at2759"/>
<keyword evidence="1" id="KW-0812">Transmembrane</keyword>
<name>A0A8J5QM65_9ASCO</name>
<keyword evidence="3" id="KW-1185">Reference proteome</keyword>
<feature type="transmembrane region" description="Helical" evidence="1">
    <location>
        <begin position="70"/>
        <end position="92"/>
    </location>
</feature>
<gene>
    <name evidence="2" type="ORF">J8A68_000813</name>
</gene>
<organism evidence="2 3">
    <name type="scientific">[Candida] subhashii</name>
    <dbReference type="NCBI Taxonomy" id="561895"/>
    <lineage>
        <taxon>Eukaryota</taxon>
        <taxon>Fungi</taxon>
        <taxon>Dikarya</taxon>
        <taxon>Ascomycota</taxon>
        <taxon>Saccharomycotina</taxon>
        <taxon>Pichiomycetes</taxon>
        <taxon>Debaryomycetaceae</taxon>
        <taxon>Spathaspora</taxon>
    </lineage>
</organism>
<dbReference type="AlphaFoldDB" id="A0A8J5QM65"/>
<dbReference type="RefSeq" id="XP_049265839.1">
    <property type="nucleotide sequence ID" value="XM_049410528.1"/>
</dbReference>
<proteinExistence type="predicted"/>
<keyword evidence="1" id="KW-0472">Membrane</keyword>
<dbReference type="GeneID" id="73467614"/>
<evidence type="ECO:0000256" key="1">
    <source>
        <dbReference type="SAM" id="Phobius"/>
    </source>
</evidence>
<dbReference type="Proteomes" id="UP000694255">
    <property type="component" value="Unassembled WGS sequence"/>
</dbReference>
<accession>A0A8J5QM65</accession>
<evidence type="ECO:0000313" key="2">
    <source>
        <dbReference type="EMBL" id="KAG7665607.1"/>
    </source>
</evidence>
<feature type="transmembrane region" description="Helical" evidence="1">
    <location>
        <begin position="40"/>
        <end position="58"/>
    </location>
</feature>
<protein>
    <submittedName>
        <fullName evidence="2">Uncharacterized protein</fullName>
    </submittedName>
</protein>
<feature type="transmembrane region" description="Helical" evidence="1">
    <location>
        <begin position="104"/>
        <end position="124"/>
    </location>
</feature>
<reference evidence="2 3" key="1">
    <citation type="journal article" date="2021" name="DNA Res.">
        <title>Genome analysis of Candida subhashii reveals its hybrid nature and dual mitochondrial genome conformations.</title>
        <authorList>
            <person name="Mixao V."/>
            <person name="Hegedusova E."/>
            <person name="Saus E."/>
            <person name="Pryszcz L.P."/>
            <person name="Cillingova A."/>
            <person name="Nosek J."/>
            <person name="Gabaldon T."/>
        </authorList>
    </citation>
    <scope>NUCLEOTIDE SEQUENCE [LARGE SCALE GENOMIC DNA]</scope>
    <source>
        <strain evidence="2 3">CBS 10753</strain>
    </source>
</reference>